<feature type="region of interest" description="Disordered" evidence="1">
    <location>
        <begin position="67"/>
        <end position="307"/>
    </location>
</feature>
<comment type="caution">
    <text evidence="3">The sequence shown here is derived from an EMBL/GenBank/DDBJ whole genome shotgun (WGS) entry which is preliminary data.</text>
</comment>
<feature type="compositionally biased region" description="Low complexity" evidence="1">
    <location>
        <begin position="116"/>
        <end position="125"/>
    </location>
</feature>
<keyword evidence="4" id="KW-1185">Reference proteome</keyword>
<proteinExistence type="predicted"/>
<name>A0AAV9ULG5_9PEZI</name>
<dbReference type="EMBL" id="JAVHNQ010000006">
    <property type="protein sequence ID" value="KAK6344243.1"/>
    <property type="molecule type" value="Genomic_DNA"/>
</dbReference>
<evidence type="ECO:0000259" key="2">
    <source>
        <dbReference type="Pfam" id="PF14475"/>
    </source>
</evidence>
<feature type="region of interest" description="Disordered" evidence="1">
    <location>
        <begin position="19"/>
        <end position="41"/>
    </location>
</feature>
<organism evidence="3 4">
    <name type="scientific">Orbilia brochopaga</name>
    <dbReference type="NCBI Taxonomy" id="3140254"/>
    <lineage>
        <taxon>Eukaryota</taxon>
        <taxon>Fungi</taxon>
        <taxon>Dikarya</taxon>
        <taxon>Ascomycota</taxon>
        <taxon>Pezizomycotina</taxon>
        <taxon>Orbiliomycetes</taxon>
        <taxon>Orbiliales</taxon>
        <taxon>Orbiliaceae</taxon>
        <taxon>Orbilia</taxon>
    </lineage>
</organism>
<protein>
    <recommendedName>
        <fullName evidence="2">Mso1 N-terminal domain-containing protein</fullName>
    </recommendedName>
</protein>
<gene>
    <name evidence="3" type="ORF">TWF696_007885</name>
</gene>
<dbReference type="Pfam" id="PF14475">
    <property type="entry name" value="Mso1_Sec1_bdg"/>
    <property type="match status" value="1"/>
</dbReference>
<dbReference type="InterPro" id="IPR028095">
    <property type="entry name" value="Mso1_N_dom"/>
</dbReference>
<feature type="compositionally biased region" description="Low complexity" evidence="1">
    <location>
        <begin position="182"/>
        <end position="195"/>
    </location>
</feature>
<evidence type="ECO:0000313" key="4">
    <source>
        <dbReference type="Proteomes" id="UP001375240"/>
    </source>
</evidence>
<accession>A0AAV9ULG5</accession>
<sequence length="307" mass="32756">MASFLSSLTKAAKSKVANISLPSFIDNSDADHGENEDESAVSRALRDYYKERDGFVPEWLSTITTSFMATATPPPPKPSEGAPAASGMLGDIFSGEAPRQGTTPPPQQMRRPSTKPQSVSPVYPQQYPPPPGPPAQPQMQSQPQLQPPQQQPQQPQRSPVGLPSGPRGGVKPFMTLKREQQQRQQSQTAPPQTFQQPPPPPGPPRDHHSYGGGSSHPPPSNNVRQQHPPPPSHAQSYSGSSGRSRFADAAGEPRRPSITPTASVPSSRSTTQSSSEKPFMSATAPWANSADSEFGGGWGASPGFYGR</sequence>
<evidence type="ECO:0000256" key="1">
    <source>
        <dbReference type="SAM" id="MobiDB-lite"/>
    </source>
</evidence>
<feature type="compositionally biased region" description="Pro residues" evidence="1">
    <location>
        <begin position="126"/>
        <end position="136"/>
    </location>
</feature>
<feature type="compositionally biased region" description="Polar residues" evidence="1">
    <location>
        <begin position="233"/>
        <end position="243"/>
    </location>
</feature>
<feature type="domain" description="Mso1 N-terminal" evidence="2">
    <location>
        <begin position="28"/>
        <end position="60"/>
    </location>
</feature>
<reference evidence="3 4" key="1">
    <citation type="submission" date="2019-10" db="EMBL/GenBank/DDBJ databases">
        <authorList>
            <person name="Palmer J.M."/>
        </authorList>
    </citation>
    <scope>NUCLEOTIDE SEQUENCE [LARGE SCALE GENOMIC DNA]</scope>
    <source>
        <strain evidence="3 4">TWF696</strain>
    </source>
</reference>
<dbReference type="Proteomes" id="UP001375240">
    <property type="component" value="Unassembled WGS sequence"/>
</dbReference>
<evidence type="ECO:0000313" key="3">
    <source>
        <dbReference type="EMBL" id="KAK6344243.1"/>
    </source>
</evidence>
<dbReference type="AlphaFoldDB" id="A0AAV9ULG5"/>
<feature type="compositionally biased region" description="Gly residues" evidence="1">
    <location>
        <begin position="294"/>
        <end position="307"/>
    </location>
</feature>
<feature type="compositionally biased region" description="Low complexity" evidence="1">
    <location>
        <begin position="263"/>
        <end position="275"/>
    </location>
</feature>